<evidence type="ECO:0000313" key="6">
    <source>
        <dbReference type="Proteomes" id="UP000192277"/>
    </source>
</evidence>
<comment type="caution">
    <text evidence="5">The sequence shown here is derived from an EMBL/GenBank/DDBJ whole genome shotgun (WGS) entry which is preliminary data.</text>
</comment>
<reference evidence="5 6" key="1">
    <citation type="submission" date="2016-04" db="EMBL/GenBank/DDBJ databases">
        <authorList>
            <person name="Chen L."/>
            <person name="Zhuang W."/>
            <person name="Wang G."/>
        </authorList>
    </citation>
    <scope>NUCLEOTIDE SEQUENCE [LARGE SCALE GENOMIC DNA]</scope>
    <source>
        <strain evidence="6">GR20</strain>
    </source>
</reference>
<evidence type="ECO:0000259" key="4">
    <source>
        <dbReference type="Pfam" id="PF13632"/>
    </source>
</evidence>
<accession>A0ABX3P549</accession>
<dbReference type="InterPro" id="IPR001173">
    <property type="entry name" value="Glyco_trans_2-like"/>
</dbReference>
<dbReference type="InterPro" id="IPR029044">
    <property type="entry name" value="Nucleotide-diphossugar_trans"/>
</dbReference>
<dbReference type="Gene3D" id="3.90.550.10">
    <property type="entry name" value="Spore Coat Polysaccharide Biosynthesis Protein SpsA, Chain A"/>
    <property type="match status" value="1"/>
</dbReference>
<proteinExistence type="inferred from homology"/>
<gene>
    <name evidence="5" type="ORF">A4D02_03065</name>
</gene>
<evidence type="ECO:0000256" key="2">
    <source>
        <dbReference type="ARBA" id="ARBA00022676"/>
    </source>
</evidence>
<protein>
    <recommendedName>
        <fullName evidence="4">Glycosyltransferase 2-like domain-containing protein</fullName>
    </recommendedName>
</protein>
<dbReference type="Proteomes" id="UP000192277">
    <property type="component" value="Unassembled WGS sequence"/>
</dbReference>
<organism evidence="5 6">
    <name type="scientific">Niastella koreensis</name>
    <dbReference type="NCBI Taxonomy" id="354356"/>
    <lineage>
        <taxon>Bacteria</taxon>
        <taxon>Pseudomonadati</taxon>
        <taxon>Bacteroidota</taxon>
        <taxon>Chitinophagia</taxon>
        <taxon>Chitinophagales</taxon>
        <taxon>Chitinophagaceae</taxon>
        <taxon>Niastella</taxon>
    </lineage>
</organism>
<name>A0ABX3P549_9BACT</name>
<feature type="domain" description="Glycosyltransferase 2-like" evidence="4">
    <location>
        <begin position="88"/>
        <end position="227"/>
    </location>
</feature>
<keyword evidence="3" id="KW-0808">Transferase</keyword>
<dbReference type="PANTHER" id="PTHR43179:SF12">
    <property type="entry name" value="GALACTOFURANOSYLTRANSFERASE GLFT2"/>
    <property type="match status" value="1"/>
</dbReference>
<dbReference type="SUPFAM" id="SSF53448">
    <property type="entry name" value="Nucleotide-diphospho-sugar transferases"/>
    <property type="match status" value="1"/>
</dbReference>
<evidence type="ECO:0000256" key="1">
    <source>
        <dbReference type="ARBA" id="ARBA00006739"/>
    </source>
</evidence>
<keyword evidence="2" id="KW-0328">Glycosyltransferase</keyword>
<sequence>MATCTILILTYKGKHHLEFLLPTVKEAIDNYRGNAEIDVLIVDNGCDEITRQYSISNFPQFRYEFSPLNDYLFSLNHFIRDMKAEYLLMLNDDMKMELNVLNELVPMMENDPSLFAVSCRIMDFDGTYTASGVRMATYSKGWLRNYYLDTEETATKYSLYPGGGAAIFRTAFFNELEGFDTLFRPAYCEDTDLGMRAWQQGWKVVYHPKAILYHREGGTIKDQFKQDRLEQMIFKNQVLCMIKNCRYPGFMGRFLLLLPYRLLYNYFRNKNLYKAMIMALKQYSQARGKRGASKVKVSDDKWMPLLNGSYSFQVNKNERKEARESI</sequence>
<dbReference type="EMBL" id="LWBO01000001">
    <property type="protein sequence ID" value="OQP55303.1"/>
    <property type="molecule type" value="Genomic_DNA"/>
</dbReference>
<dbReference type="PANTHER" id="PTHR43179">
    <property type="entry name" value="RHAMNOSYLTRANSFERASE WBBL"/>
    <property type="match status" value="1"/>
</dbReference>
<keyword evidence="6" id="KW-1185">Reference proteome</keyword>
<comment type="similarity">
    <text evidence="1">Belongs to the glycosyltransferase 2 family.</text>
</comment>
<dbReference type="Pfam" id="PF13632">
    <property type="entry name" value="Glyco_trans_2_3"/>
    <property type="match status" value="1"/>
</dbReference>
<evidence type="ECO:0000313" key="5">
    <source>
        <dbReference type="EMBL" id="OQP55303.1"/>
    </source>
</evidence>
<evidence type="ECO:0000256" key="3">
    <source>
        <dbReference type="ARBA" id="ARBA00022679"/>
    </source>
</evidence>
<dbReference type="RefSeq" id="WP_014222898.1">
    <property type="nucleotide sequence ID" value="NZ_LWBO01000001.1"/>
</dbReference>